<dbReference type="EnsemblMetazoa" id="CLYHEMT005404.1">
    <property type="protein sequence ID" value="CLYHEMP005404.1"/>
    <property type="gene ID" value="CLYHEMG005404"/>
</dbReference>
<dbReference type="GO" id="GO:0010457">
    <property type="term" value="P:centriole-centriole cohesion"/>
    <property type="evidence" value="ECO:0007669"/>
    <property type="project" value="TreeGrafter"/>
</dbReference>
<protein>
    <recommendedName>
        <fullName evidence="5">Centlein</fullName>
    </recommendedName>
</protein>
<feature type="region of interest" description="Disordered" evidence="2">
    <location>
        <begin position="732"/>
        <end position="764"/>
    </location>
</feature>
<dbReference type="Proteomes" id="UP000594262">
    <property type="component" value="Unplaced"/>
</dbReference>
<organism evidence="3 4">
    <name type="scientific">Clytia hemisphaerica</name>
    <dbReference type="NCBI Taxonomy" id="252671"/>
    <lineage>
        <taxon>Eukaryota</taxon>
        <taxon>Metazoa</taxon>
        <taxon>Cnidaria</taxon>
        <taxon>Hydrozoa</taxon>
        <taxon>Hydroidolina</taxon>
        <taxon>Leptothecata</taxon>
        <taxon>Obeliida</taxon>
        <taxon>Clytiidae</taxon>
        <taxon>Clytia</taxon>
    </lineage>
</organism>
<name>A0A7M5V089_9CNID</name>
<dbReference type="Gene3D" id="1.10.287.1490">
    <property type="match status" value="1"/>
</dbReference>
<dbReference type="PANTHER" id="PTHR18957">
    <property type="entry name" value="CENTLEIN"/>
    <property type="match status" value="1"/>
</dbReference>
<feature type="compositionally biased region" description="Basic residues" evidence="2">
    <location>
        <begin position="749"/>
        <end position="762"/>
    </location>
</feature>
<evidence type="ECO:0000313" key="3">
    <source>
        <dbReference type="EnsemblMetazoa" id="CLYHEMP005404.1"/>
    </source>
</evidence>
<dbReference type="RefSeq" id="XP_066913271.1">
    <property type="nucleotide sequence ID" value="XM_067057170.1"/>
</dbReference>
<dbReference type="GeneID" id="136800507"/>
<feature type="region of interest" description="Disordered" evidence="2">
    <location>
        <begin position="702"/>
        <end position="721"/>
    </location>
</feature>
<keyword evidence="1" id="KW-0175">Coiled coil</keyword>
<dbReference type="InterPro" id="IPR038810">
    <property type="entry name" value="CNTLN"/>
</dbReference>
<evidence type="ECO:0000256" key="1">
    <source>
        <dbReference type="SAM" id="Coils"/>
    </source>
</evidence>
<proteinExistence type="predicted"/>
<feature type="coiled-coil region" evidence="1">
    <location>
        <begin position="509"/>
        <end position="640"/>
    </location>
</feature>
<reference evidence="3" key="1">
    <citation type="submission" date="2021-01" db="UniProtKB">
        <authorList>
            <consortium name="EnsemblMetazoa"/>
        </authorList>
    </citation>
    <scope>IDENTIFICATION</scope>
</reference>
<evidence type="ECO:0000313" key="4">
    <source>
        <dbReference type="Proteomes" id="UP000594262"/>
    </source>
</evidence>
<keyword evidence="4" id="KW-1185">Reference proteome</keyword>
<sequence>MDSVTKVEFSSEELLEQNRALSEELAQCQSDKAFVWNLWKSLQVEKPELTSIVDSVIEREQVKSDAKDLKVLNVLQQKDQQIKTLQEIAADLQLQLKEANSRLSDLLVEESEYKQRVDLLEKEKDDVEAQLKTIEDLLGEKTDELELIIPENKELQSVHKDLIKRYEQLCRDNDQQYTNFQELEEKAASHENEISKLKKNLSDEKKTGKELNKDLDSNLKDLQQELNHKIKEFDELQETLEVRDEQIREYLTTIHDQNEQLRQADVELSSYRKELEEKERLSKHVQEQGELIKNLEELQDETQKVITKQQDNHQNEIVSFQKTMVEVKKKNERLQRTCDKLMSENKKLNNMMSTKIEDIEELSNQIRYFKQQSNMEKEHCDKCMELQEELTKSRHQFNELLTKLEPVSNELSAKNEKDNDWRRKQKEIIHRQYDVIQSLSIELQTTRSAHQQRLDRFKELKKNHGLVLQQLSTYEEGSIMSPKQEEKPIRRASQRSLQHEESKNVWNELEYYKREYQQLKKERPHLTEELDELRVQTKHDVTKMNNMKLRLVEMNTALEQKENELKNTKESMKSSRAEDIERAVATQTITLESQIEIWKGKVTQVNIELNQLQEKYMQALQEHEDDMKRTALNVLTLENRLNKTRTDEMTQTDELPKNVDLLNKMDQVLEFVSKKQEDTTQDQSTDRLTISKLENSLTEKHSLSFATQTTPRLHHNKTRKKDVQLYYNEQASQTETTEATDQETYNQQQHHHLKSEKTKRKEKLNNESQRLLLMRSELAHENRSLKKRVFSLESQVSELKESRQASNKNVHQLEIEREKLQSELVGTLQKLQATREILRDRSLELENCTKELQTVIKLHTDEDQLVIELNDQIKTLRHKMKQMTMDNSQSTIRLNTLEHENILFTQKLKESQERVVKLEKLLDQKKSFIEELKERCSELKLKIEKDKDHKEDIEMKLKTTQDREQKHKSFLDQLKKKFEKLKKENLEMKENLSTLQEELVKKSRLLGESQKLCKNAELAITEMEETAYQQFKLQHEALEKKSLVVKNRYDKVVVKCNEMKLSIINFSDIILSQIEGNRTKLIAKKREENHSHENMLVNGEAFDIACSILNMTSSDLQDFLNDDSNVFADGMKNFNINEIKEKLMMILESENHFTKLLTQYLSDLVNYNCRIFKETLV</sequence>
<feature type="compositionally biased region" description="Low complexity" evidence="2">
    <location>
        <begin position="732"/>
        <end position="744"/>
    </location>
</feature>
<dbReference type="OrthoDB" id="10011458at2759"/>
<evidence type="ECO:0008006" key="5">
    <source>
        <dbReference type="Google" id="ProtNLM"/>
    </source>
</evidence>
<dbReference type="GO" id="GO:0005813">
    <property type="term" value="C:centrosome"/>
    <property type="evidence" value="ECO:0007669"/>
    <property type="project" value="TreeGrafter"/>
</dbReference>
<feature type="coiled-coil region" evidence="1">
    <location>
        <begin position="866"/>
        <end position="1005"/>
    </location>
</feature>
<dbReference type="PANTHER" id="PTHR18957:SF0">
    <property type="entry name" value="CENTLEIN"/>
    <property type="match status" value="1"/>
</dbReference>
<evidence type="ECO:0000256" key="2">
    <source>
        <dbReference type="SAM" id="MobiDB-lite"/>
    </source>
</evidence>
<dbReference type="AlphaFoldDB" id="A0A7M5V089"/>
<feature type="coiled-coil region" evidence="1">
    <location>
        <begin position="75"/>
        <end position="403"/>
    </location>
</feature>
<dbReference type="GO" id="GO:0005814">
    <property type="term" value="C:centriole"/>
    <property type="evidence" value="ECO:0007669"/>
    <property type="project" value="TreeGrafter"/>
</dbReference>
<accession>A0A7M5V089</accession>